<dbReference type="AlphaFoldDB" id="A0AAV5E415"/>
<dbReference type="Proteomes" id="UP001054889">
    <property type="component" value="Unassembled WGS sequence"/>
</dbReference>
<dbReference type="PANTHER" id="PTHR33356">
    <property type="entry name" value="TIP41-LIKE PROTEIN"/>
    <property type="match status" value="1"/>
</dbReference>
<feature type="region of interest" description="Disordered" evidence="1">
    <location>
        <begin position="30"/>
        <end position="113"/>
    </location>
</feature>
<reference evidence="2" key="2">
    <citation type="submission" date="2021-12" db="EMBL/GenBank/DDBJ databases">
        <title>Resequencing data analysis of finger millet.</title>
        <authorList>
            <person name="Hatakeyama M."/>
            <person name="Aluri S."/>
            <person name="Balachadran M.T."/>
            <person name="Sivarajan S.R."/>
            <person name="Poveda L."/>
            <person name="Shimizu-Inatsugi R."/>
            <person name="Schlapbach R."/>
            <person name="Sreeman S.M."/>
            <person name="Shimizu K.K."/>
        </authorList>
    </citation>
    <scope>NUCLEOTIDE SEQUENCE</scope>
</reference>
<gene>
    <name evidence="2" type="primary">gb04204</name>
    <name evidence="2" type="ORF">PR202_gb04204</name>
</gene>
<dbReference type="PANTHER" id="PTHR33356:SF5">
    <property type="entry name" value="TIP41-LIKE PROTEIN"/>
    <property type="match status" value="1"/>
</dbReference>
<name>A0AAV5E415_ELECO</name>
<sequence length="222" mass="23168">MAEECPRGGAEELWLPDEFLDDDFFSQEEKAAVAAKSESDEEDGLGGLSRRLSGLVSGDRDGDDVPAPGKDDVMAGSPQSTLCGLPASGEESPNGVASQVSSPPSSPLEQPPADPWDLLYEAAGQVARLRTNAIPVPAKNAAAAAHQARAVAPAARKPVLLPARVVQALNLNVEDLGARPAYPGGYVLDHDALVSRSNALLANQHRSAVIASEANLPAEWTY</sequence>
<reference evidence="2" key="1">
    <citation type="journal article" date="2018" name="DNA Res.">
        <title>Multiple hybrid de novo genome assembly of finger millet, an orphan allotetraploid crop.</title>
        <authorList>
            <person name="Hatakeyama M."/>
            <person name="Aluri S."/>
            <person name="Balachadran M.T."/>
            <person name="Sivarajan S.R."/>
            <person name="Patrignani A."/>
            <person name="Gruter S."/>
            <person name="Poveda L."/>
            <person name="Shimizu-Inatsugi R."/>
            <person name="Baeten J."/>
            <person name="Francoijs K.J."/>
            <person name="Nataraja K.N."/>
            <person name="Reddy Y.A.N."/>
            <person name="Phadnis S."/>
            <person name="Ravikumar R.L."/>
            <person name="Schlapbach R."/>
            <person name="Sreeman S.M."/>
            <person name="Shimizu K.K."/>
        </authorList>
    </citation>
    <scope>NUCLEOTIDE SEQUENCE</scope>
</reference>
<organism evidence="2 3">
    <name type="scientific">Eleusine coracana subsp. coracana</name>
    <dbReference type="NCBI Taxonomy" id="191504"/>
    <lineage>
        <taxon>Eukaryota</taxon>
        <taxon>Viridiplantae</taxon>
        <taxon>Streptophyta</taxon>
        <taxon>Embryophyta</taxon>
        <taxon>Tracheophyta</taxon>
        <taxon>Spermatophyta</taxon>
        <taxon>Magnoliopsida</taxon>
        <taxon>Liliopsida</taxon>
        <taxon>Poales</taxon>
        <taxon>Poaceae</taxon>
        <taxon>PACMAD clade</taxon>
        <taxon>Chloridoideae</taxon>
        <taxon>Cynodonteae</taxon>
        <taxon>Eleusininae</taxon>
        <taxon>Eleusine</taxon>
    </lineage>
</organism>
<comment type="caution">
    <text evidence="2">The sequence shown here is derived from an EMBL/GenBank/DDBJ whole genome shotgun (WGS) entry which is preliminary data.</text>
</comment>
<proteinExistence type="predicted"/>
<evidence type="ECO:0000313" key="2">
    <source>
        <dbReference type="EMBL" id="GJN17157.1"/>
    </source>
</evidence>
<protein>
    <submittedName>
        <fullName evidence="2">Uncharacterized protein</fullName>
    </submittedName>
</protein>
<dbReference type="EMBL" id="BQKI01000073">
    <property type="protein sequence ID" value="GJN17157.1"/>
    <property type="molecule type" value="Genomic_DNA"/>
</dbReference>
<accession>A0AAV5E415</accession>
<evidence type="ECO:0000256" key="1">
    <source>
        <dbReference type="SAM" id="MobiDB-lite"/>
    </source>
</evidence>
<feature type="compositionally biased region" description="Pro residues" evidence="1">
    <location>
        <begin position="104"/>
        <end position="113"/>
    </location>
</feature>
<keyword evidence="3" id="KW-1185">Reference proteome</keyword>
<evidence type="ECO:0000313" key="3">
    <source>
        <dbReference type="Proteomes" id="UP001054889"/>
    </source>
</evidence>